<feature type="domain" description="THO complex subunitTHOC2 C-terminal" evidence="7">
    <location>
        <begin position="847"/>
        <end position="1152"/>
    </location>
</feature>
<keyword evidence="11" id="KW-1185">Reference proteome</keyword>
<evidence type="ECO:0000313" key="10">
    <source>
        <dbReference type="EMBL" id="KOO32741.1"/>
    </source>
</evidence>
<evidence type="ECO:0000256" key="4">
    <source>
        <dbReference type="ARBA" id="ARBA00023242"/>
    </source>
</evidence>
<gene>
    <name evidence="10" type="ORF">Ctob_008164</name>
</gene>
<dbReference type="InterPro" id="IPR040007">
    <property type="entry name" value="Tho2"/>
</dbReference>
<evidence type="ECO:0000256" key="2">
    <source>
        <dbReference type="ARBA" id="ARBA00007857"/>
    </source>
</evidence>
<comment type="similarity">
    <text evidence="2">Belongs to the THOC2 family.</text>
</comment>
<keyword evidence="4" id="KW-0539">Nucleus</keyword>
<dbReference type="OrthoDB" id="29024at2759"/>
<dbReference type="PANTHER" id="PTHR21597">
    <property type="entry name" value="THO2 PROTEIN"/>
    <property type="match status" value="1"/>
</dbReference>
<protein>
    <recommendedName>
        <fullName evidence="3">THO complex subunit 2</fullName>
    </recommendedName>
</protein>
<reference evidence="11" key="1">
    <citation type="journal article" date="2015" name="PLoS Genet.">
        <title>Genome Sequence and Transcriptome Analyses of Chrysochromulina tobin: Metabolic Tools for Enhanced Algal Fitness in the Prominent Order Prymnesiales (Haptophyceae).</title>
        <authorList>
            <person name="Hovde B.T."/>
            <person name="Deodato C.R."/>
            <person name="Hunsperger H.M."/>
            <person name="Ryken S.A."/>
            <person name="Yost W."/>
            <person name="Jha R.K."/>
            <person name="Patterson J."/>
            <person name="Monnat R.J. Jr."/>
            <person name="Barlow S.B."/>
            <person name="Starkenburg S.R."/>
            <person name="Cattolico R.A."/>
        </authorList>
    </citation>
    <scope>NUCLEOTIDE SEQUENCE</scope>
    <source>
        <strain evidence="11">CCMP291</strain>
    </source>
</reference>
<feature type="coiled-coil region" evidence="5">
    <location>
        <begin position="912"/>
        <end position="939"/>
    </location>
</feature>
<dbReference type="Proteomes" id="UP000037460">
    <property type="component" value="Unassembled WGS sequence"/>
</dbReference>
<organism evidence="10 11">
    <name type="scientific">Chrysochromulina tobinii</name>
    <dbReference type="NCBI Taxonomy" id="1460289"/>
    <lineage>
        <taxon>Eukaryota</taxon>
        <taxon>Haptista</taxon>
        <taxon>Haptophyta</taxon>
        <taxon>Prymnesiophyceae</taxon>
        <taxon>Prymnesiales</taxon>
        <taxon>Chrysochromulinaceae</taxon>
        <taxon>Chrysochromulina</taxon>
    </lineage>
</organism>
<feature type="domain" description="THO complex subunit 2 N-terminal" evidence="9">
    <location>
        <begin position="420"/>
        <end position="546"/>
    </location>
</feature>
<dbReference type="PANTHER" id="PTHR21597:SF0">
    <property type="entry name" value="THO COMPLEX SUBUNIT 2"/>
    <property type="match status" value="1"/>
</dbReference>
<evidence type="ECO:0000256" key="6">
    <source>
        <dbReference type="SAM" id="MobiDB-lite"/>
    </source>
</evidence>
<dbReference type="Pfam" id="PF11262">
    <property type="entry name" value="Tho2"/>
    <property type="match status" value="1"/>
</dbReference>
<dbReference type="EMBL" id="JWZX01001695">
    <property type="protein sequence ID" value="KOO32741.1"/>
    <property type="molecule type" value="Genomic_DNA"/>
</dbReference>
<evidence type="ECO:0000313" key="11">
    <source>
        <dbReference type="Proteomes" id="UP000037460"/>
    </source>
</evidence>
<dbReference type="GO" id="GO:0006406">
    <property type="term" value="P:mRNA export from nucleus"/>
    <property type="evidence" value="ECO:0007669"/>
    <property type="project" value="InterPro"/>
</dbReference>
<dbReference type="AlphaFoldDB" id="A0A0M0K1I2"/>
<dbReference type="InterPro" id="IPR032302">
    <property type="entry name" value="THOC2_N"/>
</dbReference>
<dbReference type="Pfam" id="PF11732">
    <property type="entry name" value="Thoc2"/>
    <property type="match status" value="1"/>
</dbReference>
<evidence type="ECO:0000256" key="5">
    <source>
        <dbReference type="SAM" id="Coils"/>
    </source>
</evidence>
<comment type="caution">
    <text evidence="10">The sequence shown here is derived from an EMBL/GenBank/DDBJ whole genome shotgun (WGS) entry which is preliminary data.</text>
</comment>
<evidence type="ECO:0000259" key="9">
    <source>
        <dbReference type="Pfam" id="PF16134"/>
    </source>
</evidence>
<evidence type="ECO:0000256" key="1">
    <source>
        <dbReference type="ARBA" id="ARBA00004123"/>
    </source>
</evidence>
<feature type="compositionally biased region" description="Low complexity" evidence="6">
    <location>
        <begin position="356"/>
        <end position="369"/>
    </location>
</feature>
<comment type="subcellular location">
    <subcellularLocation>
        <location evidence="1">Nucleus</location>
    </subcellularLocation>
</comment>
<dbReference type="Pfam" id="PF16134">
    <property type="entry name" value="THOC2_N"/>
    <property type="match status" value="2"/>
</dbReference>
<dbReference type="GO" id="GO:0000445">
    <property type="term" value="C:THO complex part of transcription export complex"/>
    <property type="evidence" value="ECO:0007669"/>
    <property type="project" value="TreeGrafter"/>
</dbReference>
<feature type="region of interest" description="Disordered" evidence="6">
    <location>
        <begin position="349"/>
        <end position="370"/>
    </location>
</feature>
<evidence type="ECO:0000256" key="3">
    <source>
        <dbReference type="ARBA" id="ARBA00019596"/>
    </source>
</evidence>
<feature type="domain" description="THO complex subunit 2 N-terminal" evidence="9">
    <location>
        <begin position="47"/>
        <end position="239"/>
    </location>
</feature>
<accession>A0A0M0K1I2</accession>
<dbReference type="InterPro" id="IPR021418">
    <property type="entry name" value="THO_THOC2_C"/>
</dbReference>
<dbReference type="GO" id="GO:0003729">
    <property type="term" value="F:mRNA binding"/>
    <property type="evidence" value="ECO:0007669"/>
    <property type="project" value="TreeGrafter"/>
</dbReference>
<evidence type="ECO:0000259" key="8">
    <source>
        <dbReference type="Pfam" id="PF11732"/>
    </source>
</evidence>
<name>A0A0M0K1I2_9EUKA</name>
<sequence length="1184" mass="131768">MADPIGFSTITEWCKTIESDGRNNIAAALRQRAVPSSELPPDGTPHPLKILLHSLCSAVVKEQLEPQKLLELLADEAQLPVALRPLVSSNLADVFWFMGLELEAGTSTALDSRKLFHALIQSAVQKEVVDGDVLRARLESDVLQEVGLVKDAQKFHQAQVKMNTRMIYTQQKYNLFREESEGYSKLIAELSELPSGVAADQTSTRNCRSAQEVIQNLQSLIGYFDLDPNRVLDLVLEALETVPSRVAVNHQLVSLFNPSFIPHMVGFKFSLYSDAGGAPTPDSLYMMCGLLLSMGSVALEQVLPHLSPSLKVLQELEAKRASALLATAKLGGGVARKSLADFGSLDDGAGSSTHGAPNSASTPATAPEAGDLEDHAELSVERMQPLGLLRALLQLREWTAAKRLMEELEGVDVAAYGPRLGCHLHHAPLLLAKMCRLCAAACSRLKFESSLSPEDAQLDEAINACVDDAILPALALCSSNPGLVHELWRLLEQQPYTTRYCRYGVLHERMKGESSPELAVARARTADETKRMMRRLSKENTKMYGRLLGKITHSMPSVVFDTILGQIQAYDNLIVPVVDMMKYLTHMSFDTLTYIILSHLASTSKDRLKDDGLHVSLWMQSLSSFCGNLYKKHPNIELVGLLQYIANTLKSGQSLQLLLLRDLVTKMAGIELLEDVSRDQLEGCAGGETLKLSVTDVLGIAKNTRRSSMRLKDALVKNGLVVPLFLLIAQQRGSVVFANETPHLKVLSELYDRCHETLEQYAAFVASTLTPQEYAAIMPPVGTLCDKYSVEPEVAFFICRPAIAELDSQQSATAAKGGSAASREAEAAQDGAFETHAIRSILPAAAWDLLSPRLYATFWSLSLYDIFVPRDRYEAETRRLRRQVDEIDRFVPPIGGEQDDPKANALKRRKDKERALVSIDKLKEELKVQNERHKIVMSRLARSKGDWFNSPDAHKSAAADAMNSFLQYCIFPRCVFSPADAVFCARFVQQTHAQGTPYFSTLQYYDKLLRDVSVHIFCCTERQAQNLGRFLKESLSLLLHWKSDESIYNEECAKLPGFSKSFEQVDQRKASYQEFVKVVFKWYCKVSKSIMTCLESKEYMEVRNALHVLTRVIDVFPVMKKLSEMIEKRVDKLRQDERKDLQIMASQYFTMLQKLKPSMEAQEDFTRGVAIEGGSRGGGARGGD</sequence>
<dbReference type="GO" id="GO:0006397">
    <property type="term" value="P:mRNA processing"/>
    <property type="evidence" value="ECO:0007669"/>
    <property type="project" value="InterPro"/>
</dbReference>
<dbReference type="InterPro" id="IPR021726">
    <property type="entry name" value="THO_THOC2_N"/>
</dbReference>
<feature type="non-terminal residue" evidence="10">
    <location>
        <position position="1184"/>
    </location>
</feature>
<evidence type="ECO:0000259" key="7">
    <source>
        <dbReference type="Pfam" id="PF11262"/>
    </source>
</evidence>
<feature type="domain" description="THO complex subunitTHOC2 N-terminal" evidence="8">
    <location>
        <begin position="548"/>
        <end position="623"/>
    </location>
</feature>
<proteinExistence type="inferred from homology"/>
<keyword evidence="5" id="KW-0175">Coiled coil</keyword>